<gene>
    <name evidence="2" type="ORF">BCR41DRAFT_363894</name>
</gene>
<keyword evidence="3" id="KW-1185">Reference proteome</keyword>
<feature type="compositionally biased region" description="Polar residues" evidence="1">
    <location>
        <begin position="1"/>
        <end position="15"/>
    </location>
</feature>
<protein>
    <submittedName>
        <fullName evidence="2">Uncharacterized protein</fullName>
    </submittedName>
</protein>
<sequence length="155" mass="17592">MNQTVNNTMTPSIQLSHDEDTRGRRTSSVIPLTKSLTSDSAKSRRSSLRAFAERLRSRSASQARSPTSSRSSFDDNDQRDEFKYSRRRSSEIKGDYADVVRAQALFVDKLREEQLKKGITHNADGLPIPPPIEQRERRRSSFTQALGLDKPLLAR</sequence>
<dbReference type="GeneID" id="33567808"/>
<dbReference type="EMBL" id="MCFF01000067">
    <property type="protein sequence ID" value="ORY99588.1"/>
    <property type="molecule type" value="Genomic_DNA"/>
</dbReference>
<evidence type="ECO:0000256" key="1">
    <source>
        <dbReference type="SAM" id="MobiDB-lite"/>
    </source>
</evidence>
<reference evidence="2 3" key="1">
    <citation type="submission" date="2016-07" db="EMBL/GenBank/DDBJ databases">
        <title>Pervasive Adenine N6-methylation of Active Genes in Fungi.</title>
        <authorList>
            <consortium name="DOE Joint Genome Institute"/>
            <person name="Mondo S.J."/>
            <person name="Dannebaum R.O."/>
            <person name="Kuo R.C."/>
            <person name="Labutti K."/>
            <person name="Haridas S."/>
            <person name="Kuo A."/>
            <person name="Salamov A."/>
            <person name="Ahrendt S.R."/>
            <person name="Lipzen A."/>
            <person name="Sullivan W."/>
            <person name="Andreopoulos W.B."/>
            <person name="Clum A."/>
            <person name="Lindquist E."/>
            <person name="Daum C."/>
            <person name="Ramamoorthy G.K."/>
            <person name="Gryganskyi A."/>
            <person name="Culley D."/>
            <person name="Magnuson J.K."/>
            <person name="James T.Y."/>
            <person name="O'Malley M.A."/>
            <person name="Stajich J.E."/>
            <person name="Spatafora J.W."/>
            <person name="Visel A."/>
            <person name="Grigoriev I.V."/>
        </authorList>
    </citation>
    <scope>NUCLEOTIDE SEQUENCE [LARGE SCALE GENOMIC DNA]</scope>
    <source>
        <strain evidence="2 3">NRRL 3116</strain>
    </source>
</reference>
<accession>A0A1Y2G6W8</accession>
<dbReference type="InParanoid" id="A0A1Y2G6W8"/>
<feature type="region of interest" description="Disordered" evidence="1">
    <location>
        <begin position="1"/>
        <end position="88"/>
    </location>
</feature>
<feature type="compositionally biased region" description="Polar residues" evidence="1">
    <location>
        <begin position="26"/>
        <end position="40"/>
    </location>
</feature>
<proteinExistence type="predicted"/>
<evidence type="ECO:0000313" key="3">
    <source>
        <dbReference type="Proteomes" id="UP000193648"/>
    </source>
</evidence>
<organism evidence="2 3">
    <name type="scientific">Lobosporangium transversale</name>
    <dbReference type="NCBI Taxonomy" id="64571"/>
    <lineage>
        <taxon>Eukaryota</taxon>
        <taxon>Fungi</taxon>
        <taxon>Fungi incertae sedis</taxon>
        <taxon>Mucoromycota</taxon>
        <taxon>Mortierellomycotina</taxon>
        <taxon>Mortierellomycetes</taxon>
        <taxon>Mortierellales</taxon>
        <taxon>Mortierellaceae</taxon>
        <taxon>Lobosporangium</taxon>
    </lineage>
</organism>
<dbReference type="Proteomes" id="UP000193648">
    <property type="component" value="Unassembled WGS sequence"/>
</dbReference>
<comment type="caution">
    <text evidence="2">The sequence shown here is derived from an EMBL/GenBank/DDBJ whole genome shotgun (WGS) entry which is preliminary data.</text>
</comment>
<feature type="region of interest" description="Disordered" evidence="1">
    <location>
        <begin position="121"/>
        <end position="155"/>
    </location>
</feature>
<feature type="compositionally biased region" description="Low complexity" evidence="1">
    <location>
        <begin position="58"/>
        <end position="71"/>
    </location>
</feature>
<dbReference type="RefSeq" id="XP_021875883.1">
    <property type="nucleotide sequence ID" value="XM_022025965.1"/>
</dbReference>
<dbReference type="OrthoDB" id="2381832at2759"/>
<dbReference type="AlphaFoldDB" id="A0A1Y2G6W8"/>
<feature type="compositionally biased region" description="Basic and acidic residues" evidence="1">
    <location>
        <begin position="79"/>
        <end position="88"/>
    </location>
</feature>
<evidence type="ECO:0000313" key="2">
    <source>
        <dbReference type="EMBL" id="ORY99588.1"/>
    </source>
</evidence>
<name>A0A1Y2G6W8_9FUNG</name>